<dbReference type="GO" id="GO:0031146">
    <property type="term" value="P:SCF-dependent proteasomal ubiquitin-dependent protein catabolic process"/>
    <property type="evidence" value="ECO:0007669"/>
    <property type="project" value="TreeGrafter"/>
</dbReference>
<reference evidence="2" key="1">
    <citation type="submission" date="2021-11" db="EMBL/GenBank/DDBJ databases">
        <authorList>
            <person name="Schell T."/>
        </authorList>
    </citation>
    <scope>NUCLEOTIDE SEQUENCE</scope>
    <source>
        <strain evidence="2">M5</strain>
    </source>
</reference>
<gene>
    <name evidence="2" type="ORF">DGAL_LOCUS13783</name>
</gene>
<evidence type="ECO:0000313" key="3">
    <source>
        <dbReference type="Proteomes" id="UP000789390"/>
    </source>
</evidence>
<evidence type="ECO:0000313" key="2">
    <source>
        <dbReference type="EMBL" id="CAH0110229.1"/>
    </source>
</evidence>
<sequence length="634" mass="72527">MRPKPPTSTTPPPSTTPSSSEEASAVGLEGENKDDMLNIYFSIVDALLRTADEEQSHNFARDELNKKLSQYDANKSKDMRHRLLKHFQSLGKEARDLVGLFRLLDVVLDDQMDLVEIPCRDEDGSECFDNRILPIIIKRCPDLGKLHFRCANGLGQDWPESIGFYISQFPLLTSLHLDKVPFQCKTIISVLGKSCPRLKFLRLGFDNFPLSTDEFLSIFYSGDLNILKNLTSNVSSIEDLHNPASEQKKAYSEYFVPPHLLHPFCQTLEEIRINYFNSDEPYVIAFILRHLPLLQKLETSDFEFKDYTASIRALWDSQNRSHQESTDEDMELSLTSESDSIVPKRFLGKLALTSLFVEGETDYLNLKSMCDLCPELQKLHLLETSIRDVGETKNTENALPLPEIASDFKKLNKLRVLTCTESDGPLCSAITQATAPFLTTLEVVLDGVFIPKFDFLISCNNLQILKLSTEFHPPLKSYFSAETKLNLRPETFLPKLEEVQLDFCMNSELEELFLKKSTLKHIDVLCLHHVGKSDEQFIELFLQWPQLVSFKYKMPRKFTVDMGLKILAHLPHLRSLSLFKDIKYRCSGDFNQLKKTCRERNIKLDLNLFVDTYLCIEGDVNGDRVSTSDESETD</sequence>
<proteinExistence type="predicted"/>
<dbReference type="Gene3D" id="3.80.10.10">
    <property type="entry name" value="Ribonuclease Inhibitor"/>
    <property type="match status" value="2"/>
</dbReference>
<keyword evidence="3" id="KW-1185">Reference proteome</keyword>
<dbReference type="EMBL" id="CAKKLH010000301">
    <property type="protein sequence ID" value="CAH0110229.1"/>
    <property type="molecule type" value="Genomic_DNA"/>
</dbReference>
<dbReference type="GO" id="GO:0019005">
    <property type="term" value="C:SCF ubiquitin ligase complex"/>
    <property type="evidence" value="ECO:0007669"/>
    <property type="project" value="TreeGrafter"/>
</dbReference>
<dbReference type="SUPFAM" id="SSF52047">
    <property type="entry name" value="RNI-like"/>
    <property type="match status" value="2"/>
</dbReference>
<dbReference type="AlphaFoldDB" id="A0A8J2WSW0"/>
<dbReference type="OrthoDB" id="6335487at2759"/>
<feature type="region of interest" description="Disordered" evidence="1">
    <location>
        <begin position="1"/>
        <end position="29"/>
    </location>
</feature>
<protein>
    <submittedName>
        <fullName evidence="2">Uncharacterized protein</fullName>
    </submittedName>
</protein>
<comment type="caution">
    <text evidence="2">The sequence shown here is derived from an EMBL/GenBank/DDBJ whole genome shotgun (WGS) entry which is preliminary data.</text>
</comment>
<dbReference type="PANTHER" id="PTHR13318">
    <property type="entry name" value="PARTNER OF PAIRED, ISOFORM B-RELATED"/>
    <property type="match status" value="1"/>
</dbReference>
<organism evidence="2 3">
    <name type="scientific">Daphnia galeata</name>
    <dbReference type="NCBI Taxonomy" id="27404"/>
    <lineage>
        <taxon>Eukaryota</taxon>
        <taxon>Metazoa</taxon>
        <taxon>Ecdysozoa</taxon>
        <taxon>Arthropoda</taxon>
        <taxon>Crustacea</taxon>
        <taxon>Branchiopoda</taxon>
        <taxon>Diplostraca</taxon>
        <taxon>Cladocera</taxon>
        <taxon>Anomopoda</taxon>
        <taxon>Daphniidae</taxon>
        <taxon>Daphnia</taxon>
    </lineage>
</organism>
<accession>A0A8J2WSW0</accession>
<feature type="compositionally biased region" description="Pro residues" evidence="1">
    <location>
        <begin position="1"/>
        <end position="15"/>
    </location>
</feature>
<dbReference type="Proteomes" id="UP000789390">
    <property type="component" value="Unassembled WGS sequence"/>
</dbReference>
<name>A0A8J2WSW0_9CRUS</name>
<dbReference type="InterPro" id="IPR032675">
    <property type="entry name" value="LRR_dom_sf"/>
</dbReference>
<evidence type="ECO:0000256" key="1">
    <source>
        <dbReference type="SAM" id="MobiDB-lite"/>
    </source>
</evidence>